<dbReference type="InterPro" id="IPR038404">
    <property type="entry name" value="TRAP_DctP_sf"/>
</dbReference>
<evidence type="ECO:0000313" key="2">
    <source>
        <dbReference type="EMBL" id="MDA7088485.1"/>
    </source>
</evidence>
<proteinExistence type="predicted"/>
<accession>A0ABT4XJW7</accession>
<dbReference type="Proteomes" id="UP001212042">
    <property type="component" value="Unassembled WGS sequence"/>
</dbReference>
<sequence length="384" mass="41940">MVQRSGPAGFRLITISDHAFPVFLVGQALPIKQDSGCFPSSAGTDHRAYNNNLEKLMKSISFRFALSAMVCALSIGAFSVQAAERWNMTVEQPDGNFITAVAKDFAKDVETATAGELQIRIHANSVLFKRPEVKRAVQTGQVQVGDVLMSVLGNEDPIYEVDSVPFLVRNYSDAQKLWAVSRPAVEARLAKQGIKLLYAMPWSPQSIYSKTAISSMDDFKGMKFRAYNPATSRIAELMGAIPTVIQTGEIPQAFSTGMISGMLTSPTTGVDSQAWDFVSYYYDVKAFIPKNFVIVNARAFNRLPQASQTAVLEAAARAETRGWAISQEETSKLVKTLADHGMQVAESAPEPVEAGFEKIGQTMVDEWLQKSGADGKAIIDAYKN</sequence>
<comment type="caution">
    <text evidence="2">The sequence shown here is derived from an EMBL/GenBank/DDBJ whole genome shotgun (WGS) entry which is preliminary data.</text>
</comment>
<protein>
    <submittedName>
        <fullName evidence="2">TRAP transporter substrate-binding protein</fullName>
    </submittedName>
</protein>
<dbReference type="RefSeq" id="WP_271349384.1">
    <property type="nucleotide sequence ID" value="NZ_JAQJZJ010000010.1"/>
</dbReference>
<dbReference type="EMBL" id="JAQJZJ010000010">
    <property type="protein sequence ID" value="MDA7088485.1"/>
    <property type="molecule type" value="Genomic_DNA"/>
</dbReference>
<dbReference type="PANTHER" id="PTHR33376">
    <property type="match status" value="1"/>
</dbReference>
<dbReference type="Gene3D" id="3.40.190.170">
    <property type="entry name" value="Bacterial extracellular solute-binding protein, family 7"/>
    <property type="match status" value="1"/>
</dbReference>
<organism evidence="2 3">
    <name type="scientific">Pseudomonas aestuarii</name>
    <dbReference type="NCBI Taxonomy" id="3018340"/>
    <lineage>
        <taxon>Bacteria</taxon>
        <taxon>Pseudomonadati</taxon>
        <taxon>Pseudomonadota</taxon>
        <taxon>Gammaproteobacteria</taxon>
        <taxon>Pseudomonadales</taxon>
        <taxon>Pseudomonadaceae</taxon>
        <taxon>Pseudomonas</taxon>
    </lineage>
</organism>
<keyword evidence="3" id="KW-1185">Reference proteome</keyword>
<dbReference type="CDD" id="cd13602">
    <property type="entry name" value="PBP2_TRAP_BpDctp6_7"/>
    <property type="match status" value="1"/>
</dbReference>
<evidence type="ECO:0000313" key="3">
    <source>
        <dbReference type="Proteomes" id="UP001212042"/>
    </source>
</evidence>
<dbReference type="NCBIfam" id="NF037995">
    <property type="entry name" value="TRAP_S1"/>
    <property type="match status" value="1"/>
</dbReference>
<dbReference type="PANTHER" id="PTHR33376:SF4">
    <property type="entry name" value="SIALIC ACID-BINDING PERIPLASMIC PROTEIN SIAP"/>
    <property type="match status" value="1"/>
</dbReference>
<reference evidence="2 3" key="1">
    <citation type="submission" date="2023-01" db="EMBL/GenBank/DDBJ databases">
        <title>Pseudomonas SA3-5T sp. nov., isolated from tidal flat sediment.</title>
        <authorList>
            <person name="Kim H.S."/>
            <person name="Kim J.-S."/>
            <person name="Suh M.K."/>
            <person name="Eom M.K."/>
            <person name="Lee J.-S."/>
        </authorList>
    </citation>
    <scope>NUCLEOTIDE SEQUENCE [LARGE SCALE GENOMIC DNA]</scope>
    <source>
        <strain evidence="2 3">SA3-5</strain>
    </source>
</reference>
<evidence type="ECO:0000256" key="1">
    <source>
        <dbReference type="ARBA" id="ARBA00022729"/>
    </source>
</evidence>
<name>A0ABT4XJW7_9PSED</name>
<dbReference type="InterPro" id="IPR018389">
    <property type="entry name" value="DctP_fam"/>
</dbReference>
<dbReference type="Pfam" id="PF03480">
    <property type="entry name" value="DctP"/>
    <property type="match status" value="1"/>
</dbReference>
<gene>
    <name evidence="2" type="ORF">PH586_19065</name>
</gene>
<keyword evidence="1" id="KW-0732">Signal</keyword>